<dbReference type="GO" id="GO:0018741">
    <property type="term" value="F:linear primary-alkylsulfatase activity"/>
    <property type="evidence" value="ECO:0007669"/>
    <property type="project" value="TreeGrafter"/>
</dbReference>
<proteinExistence type="predicted"/>
<dbReference type="PANTHER" id="PTHR43223:SF1">
    <property type="entry name" value="ALKYL_ARYL-SULFATASE BDS1"/>
    <property type="match status" value="1"/>
</dbReference>
<dbReference type="Proteomes" id="UP000092819">
    <property type="component" value="Unassembled WGS sequence"/>
</dbReference>
<dbReference type="GO" id="GO:0018909">
    <property type="term" value="P:dodecyl sulfate metabolic process"/>
    <property type="evidence" value="ECO:0007669"/>
    <property type="project" value="TreeGrafter"/>
</dbReference>
<organism evidence="2 3">
    <name type="scientific">Vibrio celticus</name>
    <dbReference type="NCBI Taxonomy" id="446372"/>
    <lineage>
        <taxon>Bacteria</taxon>
        <taxon>Pseudomonadati</taxon>
        <taxon>Pseudomonadota</taxon>
        <taxon>Gammaproteobacteria</taxon>
        <taxon>Vibrionales</taxon>
        <taxon>Vibrionaceae</taxon>
        <taxon>Vibrio</taxon>
    </lineage>
</organism>
<dbReference type="AlphaFoldDB" id="A0A1C3JAI6"/>
<dbReference type="PANTHER" id="PTHR43223">
    <property type="entry name" value="ALKYL/ARYL-SULFATASE"/>
    <property type="match status" value="1"/>
</dbReference>
<dbReference type="Gene3D" id="3.60.15.30">
    <property type="entry name" value="Metallo-beta-lactamase domain"/>
    <property type="match status" value="1"/>
</dbReference>
<dbReference type="InterPro" id="IPR036866">
    <property type="entry name" value="RibonucZ/Hydroxyglut_hydro"/>
</dbReference>
<evidence type="ECO:0000259" key="1">
    <source>
        <dbReference type="Pfam" id="PF00753"/>
    </source>
</evidence>
<dbReference type="InterPro" id="IPR052195">
    <property type="entry name" value="Bact_Alkyl/Aryl-Sulfatase"/>
</dbReference>
<evidence type="ECO:0000313" key="3">
    <source>
        <dbReference type="Proteomes" id="UP000092819"/>
    </source>
</evidence>
<gene>
    <name evidence="2" type="ORF">VCE7224_00852</name>
</gene>
<dbReference type="InterPro" id="IPR001279">
    <property type="entry name" value="Metallo-B-lactamas"/>
</dbReference>
<evidence type="ECO:0000313" key="2">
    <source>
        <dbReference type="EMBL" id="SBT12110.1"/>
    </source>
</evidence>
<keyword evidence="3" id="KW-1185">Reference proteome</keyword>
<feature type="domain" description="Metallo-beta-lactamase" evidence="1">
    <location>
        <begin position="89"/>
        <end position="150"/>
    </location>
</feature>
<dbReference type="SUPFAM" id="SSF56281">
    <property type="entry name" value="Metallo-hydrolase/oxidoreductase"/>
    <property type="match status" value="1"/>
</dbReference>
<dbReference type="EMBL" id="FLQZ01000016">
    <property type="protein sequence ID" value="SBT12110.1"/>
    <property type="molecule type" value="Genomic_DNA"/>
</dbReference>
<dbReference type="Pfam" id="PF00753">
    <property type="entry name" value="Lactamase_B"/>
    <property type="match status" value="1"/>
</dbReference>
<accession>A0A1C3JAI6</accession>
<name>A0A1C3JAI6_9VIBR</name>
<protein>
    <submittedName>
        <fullName evidence="2">Metallo-beta-lactamase superfamily protein</fullName>
    </submittedName>
</protein>
<sequence length="158" mass="17600">MPLWRLEPSAVKVARWVLRETALGNKCRPPDKGERIQVVSKTGDSLAYTEESDHVHPILTKHGRKMDQAIIKVDDNVYLGYGFGLDTPVMIEGTDGIIIVDPGESVEMAQSVKEQFRQITDKPVKAIIYSHNHIDHISGVRAWVTDEEVASGEVKIIA</sequence>
<reference evidence="3" key="1">
    <citation type="submission" date="2016-06" db="EMBL/GenBank/DDBJ databases">
        <authorList>
            <person name="Rodrigo-Torres L."/>
            <person name="Arahal D.R."/>
        </authorList>
    </citation>
    <scope>NUCLEOTIDE SEQUENCE [LARGE SCALE GENOMIC DNA]</scope>
    <source>
        <strain evidence="3">CECT 7224</strain>
    </source>
</reference>